<dbReference type="InterPro" id="IPR005294">
    <property type="entry name" value="ATP_synth_F1_asu"/>
</dbReference>
<keyword evidence="16" id="KW-0378">Hydrolase</keyword>
<dbReference type="FunFam" id="3.40.50.300:FF:004039">
    <property type="entry name" value="ATP synthase subunit alpha, mitochondrial"/>
    <property type="match status" value="1"/>
</dbReference>
<dbReference type="InterPro" id="IPR036121">
    <property type="entry name" value="ATPase_F1/V1/A1_a/bsu_N_sf"/>
</dbReference>
<evidence type="ECO:0000256" key="9">
    <source>
        <dbReference type="ARBA" id="ARBA00023196"/>
    </source>
</evidence>
<dbReference type="Pfam" id="PF00006">
    <property type="entry name" value="ATP-synt_ab"/>
    <property type="match status" value="1"/>
</dbReference>
<dbReference type="AlphaFoldDB" id="A0A4P9WI27"/>
<dbReference type="Pfam" id="PF00306">
    <property type="entry name" value="ATP-synt_ab_C"/>
    <property type="match status" value="1"/>
</dbReference>
<evidence type="ECO:0000256" key="5">
    <source>
        <dbReference type="ARBA" id="ARBA00022781"/>
    </source>
</evidence>
<keyword evidence="3 11" id="KW-0813">Transport</keyword>
<keyword evidence="6 12" id="KW-0067">ATP-binding</keyword>
<keyword evidence="4 12" id="KW-0547">Nucleotide-binding</keyword>
<dbReference type="GO" id="GO:0005524">
    <property type="term" value="F:ATP binding"/>
    <property type="evidence" value="ECO:0007669"/>
    <property type="project" value="UniProtKB-KW"/>
</dbReference>
<dbReference type="Gene3D" id="2.40.30.20">
    <property type="match status" value="1"/>
</dbReference>
<dbReference type="GO" id="GO:0005743">
    <property type="term" value="C:mitochondrial inner membrane"/>
    <property type="evidence" value="ECO:0007669"/>
    <property type="project" value="UniProtKB-SubCell"/>
</dbReference>
<organism evidence="16 17">
    <name type="scientific">Blyttiomyces helicus</name>
    <dbReference type="NCBI Taxonomy" id="388810"/>
    <lineage>
        <taxon>Eukaryota</taxon>
        <taxon>Fungi</taxon>
        <taxon>Fungi incertae sedis</taxon>
        <taxon>Chytridiomycota</taxon>
        <taxon>Chytridiomycota incertae sedis</taxon>
        <taxon>Chytridiomycetes</taxon>
        <taxon>Chytridiomycetes incertae sedis</taxon>
        <taxon>Blyttiomyces</taxon>
    </lineage>
</organism>
<dbReference type="NCBIfam" id="TIGR00962">
    <property type="entry name" value="atpA"/>
    <property type="match status" value="1"/>
</dbReference>
<evidence type="ECO:0000256" key="8">
    <source>
        <dbReference type="ARBA" id="ARBA00023136"/>
    </source>
</evidence>
<dbReference type="InterPro" id="IPR020003">
    <property type="entry name" value="ATPase_a/bsu_AS"/>
</dbReference>
<evidence type="ECO:0000259" key="14">
    <source>
        <dbReference type="Pfam" id="PF00306"/>
    </source>
</evidence>
<protein>
    <recommendedName>
        <fullName evidence="12">ATP synthase subunit alpha</fullName>
    </recommendedName>
</protein>
<dbReference type="Gene3D" id="1.20.150.20">
    <property type="entry name" value="ATP synthase alpha/beta chain, C-terminal domain"/>
    <property type="match status" value="1"/>
</dbReference>
<evidence type="ECO:0000256" key="7">
    <source>
        <dbReference type="ARBA" id="ARBA00023065"/>
    </source>
</evidence>
<dbReference type="InterPro" id="IPR033732">
    <property type="entry name" value="ATP_synth_F1_a_nt-bd_dom"/>
</dbReference>
<name>A0A4P9WI27_9FUNG</name>
<dbReference type="Gene3D" id="3.40.50.300">
    <property type="entry name" value="P-loop containing nucleotide triphosphate hydrolases"/>
    <property type="match status" value="1"/>
</dbReference>
<evidence type="ECO:0000259" key="15">
    <source>
        <dbReference type="Pfam" id="PF02874"/>
    </source>
</evidence>
<evidence type="ECO:0000256" key="11">
    <source>
        <dbReference type="RuleBase" id="RU000339"/>
    </source>
</evidence>
<evidence type="ECO:0000259" key="13">
    <source>
        <dbReference type="Pfam" id="PF00006"/>
    </source>
</evidence>
<keyword evidence="17" id="KW-1185">Reference proteome</keyword>
<evidence type="ECO:0000256" key="10">
    <source>
        <dbReference type="ARBA" id="ARBA00023310"/>
    </source>
</evidence>
<evidence type="ECO:0000256" key="1">
    <source>
        <dbReference type="ARBA" id="ARBA00004273"/>
    </source>
</evidence>
<evidence type="ECO:0000256" key="12">
    <source>
        <dbReference type="RuleBase" id="RU003551"/>
    </source>
</evidence>
<dbReference type="SUPFAM" id="SSF52540">
    <property type="entry name" value="P-loop containing nucleoside triphosphate hydrolases"/>
    <property type="match status" value="1"/>
</dbReference>
<dbReference type="InterPro" id="IPR023366">
    <property type="entry name" value="ATP_synth_asu-like_sf"/>
</dbReference>
<comment type="function">
    <text evidence="12">Produces ATP from ADP in the presence of a proton gradient across the membrane.</text>
</comment>
<keyword evidence="8" id="KW-0472">Membrane</keyword>
<dbReference type="FunFam" id="1.20.150.20:FF:000001">
    <property type="entry name" value="ATP synthase subunit alpha"/>
    <property type="match status" value="1"/>
</dbReference>
<dbReference type="GO" id="GO:0046933">
    <property type="term" value="F:proton-transporting ATP synthase activity, rotational mechanism"/>
    <property type="evidence" value="ECO:0007669"/>
    <property type="project" value="InterPro"/>
</dbReference>
<evidence type="ECO:0000256" key="4">
    <source>
        <dbReference type="ARBA" id="ARBA00022741"/>
    </source>
</evidence>
<dbReference type="OrthoDB" id="9805536at2759"/>
<dbReference type="InterPro" id="IPR000793">
    <property type="entry name" value="ATP_synth_asu_C"/>
</dbReference>
<sequence length="517" mass="55885">MPEEPSRPQWSFATSSLQNAAKPGTAEVSSILEERILGASSAIDIQETGRVLSIGDGIARVYGLKNVQAEEMVEFSSGLKGQALNLEPDNVGVVVFGNDRLIKEGDIVKRTGAIVDVPVGAGLLGRVVDALGNPIDGKVKAPGIIPRESVKLPMQTGIKCIDSMVPIGRGQRELIIGDRQTGKTAVALDTILNQKRWNSGTDESKKLYCVYVAVGQKRSTVAQFVQTLEENDALKYSIVVAATASDAAPLQFLAPYSGAAMGEYFRDNAKHSLIIYDDLSKQAVAYRQMSLLLRRPPGREAYPGDVFYLHSRLLERAAKMNKNFGGGSMTALPVIETQGGDVSAYIPTNVISITDGQIFLEAELFFRGIRPAINVGLSVSRVGSAAQVKAMKQVAGSLKLFLAQYREVAAFAQFGSDLDASTQFLLNRGARLTELLKQKQYSPISVEHMVVVIYSGVNGFLDKIPVNRVVEFEAAVIPFITSNAPEIFEAIKKEAAVSPETDAKIKAVLNDFLKTFI</sequence>
<dbReference type="InterPro" id="IPR000194">
    <property type="entry name" value="ATPase_F1/V1/A1_a/bsu_nucl-bd"/>
</dbReference>
<evidence type="ECO:0000256" key="3">
    <source>
        <dbReference type="ARBA" id="ARBA00022448"/>
    </source>
</evidence>
<dbReference type="PANTHER" id="PTHR48082:SF2">
    <property type="entry name" value="ATP SYNTHASE SUBUNIT ALPHA, MITOCHONDRIAL"/>
    <property type="match status" value="1"/>
</dbReference>
<accession>A0A4P9WI27</accession>
<keyword evidence="7 11" id="KW-0406">Ion transport</keyword>
<dbReference type="NCBIfam" id="NF009884">
    <property type="entry name" value="PRK13343.1"/>
    <property type="match status" value="1"/>
</dbReference>
<reference evidence="17" key="1">
    <citation type="journal article" date="2018" name="Nat. Microbiol.">
        <title>Leveraging single-cell genomics to expand the fungal tree of life.</title>
        <authorList>
            <person name="Ahrendt S.R."/>
            <person name="Quandt C.A."/>
            <person name="Ciobanu D."/>
            <person name="Clum A."/>
            <person name="Salamov A."/>
            <person name="Andreopoulos B."/>
            <person name="Cheng J.F."/>
            <person name="Woyke T."/>
            <person name="Pelin A."/>
            <person name="Henrissat B."/>
            <person name="Reynolds N.K."/>
            <person name="Benny G.L."/>
            <person name="Smith M.E."/>
            <person name="James T.Y."/>
            <person name="Grigoriev I.V."/>
        </authorList>
    </citation>
    <scope>NUCLEOTIDE SEQUENCE [LARGE SCALE GENOMIC DNA]</scope>
</reference>
<proteinExistence type="inferred from homology"/>
<dbReference type="EMBL" id="KZ994612">
    <property type="protein sequence ID" value="RKO92501.1"/>
    <property type="molecule type" value="Genomic_DNA"/>
</dbReference>
<dbReference type="InterPro" id="IPR004100">
    <property type="entry name" value="ATPase_F1/V1/A1_a/bsu_N"/>
</dbReference>
<evidence type="ECO:0000256" key="6">
    <source>
        <dbReference type="ARBA" id="ARBA00022840"/>
    </source>
</evidence>
<dbReference type="FunFam" id="2.40.30.20:FF:000001">
    <property type="entry name" value="ATP synthase subunit alpha"/>
    <property type="match status" value="1"/>
</dbReference>
<keyword evidence="5 11" id="KW-0375">Hydrogen ion transport</keyword>
<dbReference type="CDD" id="cd18116">
    <property type="entry name" value="ATP-synt_F1_alpha_N"/>
    <property type="match status" value="1"/>
</dbReference>
<keyword evidence="10 12" id="KW-0066">ATP synthesis</keyword>
<gene>
    <name evidence="16" type="ORF">BDK51DRAFT_29298</name>
</gene>
<dbReference type="SUPFAM" id="SSF50615">
    <property type="entry name" value="N-terminal domain of alpha and beta subunits of F1 ATP synthase"/>
    <property type="match status" value="1"/>
</dbReference>
<comment type="subcellular location">
    <subcellularLocation>
        <location evidence="1">Mitochondrion inner membrane</location>
    </subcellularLocation>
</comment>
<evidence type="ECO:0000256" key="2">
    <source>
        <dbReference type="ARBA" id="ARBA00008936"/>
    </source>
</evidence>
<dbReference type="PROSITE" id="PS00152">
    <property type="entry name" value="ATPASE_ALPHA_BETA"/>
    <property type="match status" value="1"/>
</dbReference>
<dbReference type="InterPro" id="IPR027417">
    <property type="entry name" value="P-loop_NTPase"/>
</dbReference>
<dbReference type="HAMAP" id="MF_01346">
    <property type="entry name" value="ATP_synth_alpha_bact"/>
    <property type="match status" value="1"/>
</dbReference>
<dbReference type="Pfam" id="PF02874">
    <property type="entry name" value="ATP-synt_ab_N"/>
    <property type="match status" value="1"/>
</dbReference>
<comment type="similarity">
    <text evidence="2 11">Belongs to the ATPase alpha/beta chains family.</text>
</comment>
<dbReference type="InterPro" id="IPR038376">
    <property type="entry name" value="ATP_synth_asu_C_sf"/>
</dbReference>
<dbReference type="PANTHER" id="PTHR48082">
    <property type="entry name" value="ATP SYNTHASE SUBUNIT ALPHA, MITOCHONDRIAL"/>
    <property type="match status" value="1"/>
</dbReference>
<dbReference type="SUPFAM" id="SSF47917">
    <property type="entry name" value="C-terminal domain of alpha and beta subunits of F1 ATP synthase"/>
    <property type="match status" value="1"/>
</dbReference>
<dbReference type="GO" id="GO:0016787">
    <property type="term" value="F:hydrolase activity"/>
    <property type="evidence" value="ECO:0007669"/>
    <property type="project" value="UniProtKB-KW"/>
</dbReference>
<dbReference type="CDD" id="cd01132">
    <property type="entry name" value="F1-ATPase_alpha_CD"/>
    <property type="match status" value="1"/>
</dbReference>
<dbReference type="Proteomes" id="UP000269721">
    <property type="component" value="Unassembled WGS sequence"/>
</dbReference>
<dbReference type="GO" id="GO:0045259">
    <property type="term" value="C:proton-transporting ATP synthase complex"/>
    <property type="evidence" value="ECO:0007669"/>
    <property type="project" value="UniProtKB-KW"/>
</dbReference>
<dbReference type="GO" id="GO:0043531">
    <property type="term" value="F:ADP binding"/>
    <property type="evidence" value="ECO:0007669"/>
    <property type="project" value="TreeGrafter"/>
</dbReference>
<feature type="domain" description="ATP synthase alpha subunit C-terminal" evidence="14">
    <location>
        <begin position="387"/>
        <end position="512"/>
    </location>
</feature>
<dbReference type="CDD" id="cd18113">
    <property type="entry name" value="ATP-synt_F1_alpha_C"/>
    <property type="match status" value="1"/>
</dbReference>
<feature type="domain" description="ATPase F1/V1/A1 complex alpha/beta subunit nucleotide-binding" evidence="13">
    <location>
        <begin position="157"/>
        <end position="380"/>
    </location>
</feature>
<keyword evidence="9 12" id="KW-0139">CF(1)</keyword>
<evidence type="ECO:0000313" key="17">
    <source>
        <dbReference type="Proteomes" id="UP000269721"/>
    </source>
</evidence>
<evidence type="ECO:0000313" key="16">
    <source>
        <dbReference type="EMBL" id="RKO92501.1"/>
    </source>
</evidence>
<dbReference type="PIRSF" id="PIRSF039088">
    <property type="entry name" value="F_ATPase_subunit_alpha"/>
    <property type="match status" value="1"/>
</dbReference>
<feature type="domain" description="ATPase F1/V1/A1 complex alpha/beta subunit N-terminal" evidence="15">
    <location>
        <begin position="45"/>
        <end position="112"/>
    </location>
</feature>